<dbReference type="EMBL" id="SDGY01000005">
    <property type="protein sequence ID" value="TYC46354.1"/>
    <property type="molecule type" value="Genomic_DNA"/>
</dbReference>
<keyword evidence="1" id="KW-0079">Bacteriocin immunity</keyword>
<sequence>MSVNKKVEIMLDQMSAAFSDPDVKQDENLRNMIFNYASELNKTQDTRLVSSKMVKSLALYYWGTKKQLPQAAITLHNQIKKDATIYDGITATALMLPIWF</sequence>
<proteinExistence type="predicted"/>
<dbReference type="SUPFAM" id="SSF109797">
    <property type="entry name" value="Bacteriocin immunity protein-like"/>
    <property type="match status" value="1"/>
</dbReference>
<dbReference type="Proteomes" id="UP000442244">
    <property type="component" value="Unassembled WGS sequence"/>
</dbReference>
<dbReference type="GO" id="GO:0030153">
    <property type="term" value="P:bacteriocin immunity"/>
    <property type="evidence" value="ECO:0007669"/>
    <property type="project" value="UniProtKB-KW"/>
</dbReference>
<dbReference type="OrthoDB" id="2295351at2"/>
<dbReference type="AlphaFoldDB" id="A0A6P2CN93"/>
<evidence type="ECO:0000256" key="1">
    <source>
        <dbReference type="ARBA" id="ARBA00023025"/>
    </source>
</evidence>
<dbReference type="InterPro" id="IPR015046">
    <property type="entry name" value="LciA_Immunity-like"/>
</dbReference>
<dbReference type="InterPro" id="IPR023130">
    <property type="entry name" value="Ta0600-like_sf"/>
</dbReference>
<protein>
    <submittedName>
        <fullName evidence="2">Bacteriocin immunity protein</fullName>
    </submittedName>
</protein>
<organism evidence="2 3">
    <name type="scientific">Leuconostoc litchii</name>
    <dbReference type="NCBI Taxonomy" id="1981069"/>
    <lineage>
        <taxon>Bacteria</taxon>
        <taxon>Bacillati</taxon>
        <taxon>Bacillota</taxon>
        <taxon>Bacilli</taxon>
        <taxon>Lactobacillales</taxon>
        <taxon>Lactobacillaceae</taxon>
        <taxon>Leuconostoc</taxon>
    </lineage>
</organism>
<gene>
    <name evidence="2" type="ORF">ESZ47_07730</name>
</gene>
<evidence type="ECO:0000313" key="3">
    <source>
        <dbReference type="Proteomes" id="UP000442244"/>
    </source>
</evidence>
<dbReference type="Gene3D" id="1.20.1440.50">
    <property type="entry name" value="Ta0600-like"/>
    <property type="match status" value="1"/>
</dbReference>
<keyword evidence="3" id="KW-1185">Reference proteome</keyword>
<comment type="caution">
    <text evidence="2">The sequence shown here is derived from an EMBL/GenBank/DDBJ whole genome shotgun (WGS) entry which is preliminary data.</text>
</comment>
<dbReference type="RefSeq" id="WP_148606301.1">
    <property type="nucleotide sequence ID" value="NZ_BSUV01000001.1"/>
</dbReference>
<dbReference type="Pfam" id="PF08951">
    <property type="entry name" value="EntA_Immun"/>
    <property type="match status" value="1"/>
</dbReference>
<reference evidence="2 3" key="1">
    <citation type="submission" date="2019-01" db="EMBL/GenBank/DDBJ databases">
        <title>Leuconostoc litchii sp. nov., a novel lactic acid bacterium isolated from lychee.</title>
        <authorList>
            <person name="Wang L.-T."/>
        </authorList>
    </citation>
    <scope>NUCLEOTIDE SEQUENCE [LARGE SCALE GENOMIC DNA]</scope>
    <source>
        <strain evidence="2 3">MB7</strain>
    </source>
</reference>
<accession>A0A6P2CN93</accession>
<evidence type="ECO:0000313" key="2">
    <source>
        <dbReference type="EMBL" id="TYC46354.1"/>
    </source>
</evidence>
<name>A0A6P2CN93_9LACO</name>